<evidence type="ECO:0000313" key="2">
    <source>
        <dbReference type="Proteomes" id="UP000675881"/>
    </source>
</evidence>
<sequence>MRNKDKLRSHPGRQITIHDIAELTARAHTVAVTPLSVISRFQATVIFPLNRDIFPDNAYLLSDVTDRPLCQPIEPPEQLKTAVAEEPPTVTQPNQPIDHSELLQVATLPNQLT</sequence>
<name>A0A7R8CUH3_LEPSM</name>
<dbReference type="EMBL" id="HG994582">
    <property type="protein sequence ID" value="CAF2898831.1"/>
    <property type="molecule type" value="Genomic_DNA"/>
</dbReference>
<proteinExistence type="predicted"/>
<dbReference type="AlphaFoldDB" id="A0A7R8CUH3"/>
<reference evidence="1" key="1">
    <citation type="submission" date="2021-02" db="EMBL/GenBank/DDBJ databases">
        <authorList>
            <person name="Bekaert M."/>
        </authorList>
    </citation>
    <scope>NUCLEOTIDE SEQUENCE</scope>
    <source>
        <strain evidence="1">IoA-00</strain>
    </source>
</reference>
<protein>
    <submittedName>
        <fullName evidence="1">(salmon louse) hypothetical protein</fullName>
    </submittedName>
</protein>
<dbReference type="OrthoDB" id="6377204at2759"/>
<gene>
    <name evidence="1" type="ORF">LSAA_7001</name>
</gene>
<keyword evidence="2" id="KW-1185">Reference proteome</keyword>
<evidence type="ECO:0000313" key="1">
    <source>
        <dbReference type="EMBL" id="CAF2898831.1"/>
    </source>
</evidence>
<organism evidence="1 2">
    <name type="scientific">Lepeophtheirus salmonis</name>
    <name type="common">Salmon louse</name>
    <name type="synonym">Caligus salmonis</name>
    <dbReference type="NCBI Taxonomy" id="72036"/>
    <lineage>
        <taxon>Eukaryota</taxon>
        <taxon>Metazoa</taxon>
        <taxon>Ecdysozoa</taxon>
        <taxon>Arthropoda</taxon>
        <taxon>Crustacea</taxon>
        <taxon>Multicrustacea</taxon>
        <taxon>Hexanauplia</taxon>
        <taxon>Copepoda</taxon>
        <taxon>Siphonostomatoida</taxon>
        <taxon>Caligidae</taxon>
        <taxon>Lepeophtheirus</taxon>
    </lineage>
</organism>
<dbReference type="Proteomes" id="UP000675881">
    <property type="component" value="Chromosome 3"/>
</dbReference>
<accession>A0A7R8CUH3</accession>